<dbReference type="GO" id="GO:0005525">
    <property type="term" value="F:GTP binding"/>
    <property type="evidence" value="ECO:0007669"/>
    <property type="project" value="UniProtKB-UniRule"/>
</dbReference>
<evidence type="ECO:0000256" key="10">
    <source>
        <dbReference type="HAMAP-Rule" id="MF_00321"/>
    </source>
</evidence>
<dbReference type="GO" id="GO:0046872">
    <property type="term" value="F:metal ion binding"/>
    <property type="evidence" value="ECO:0007669"/>
    <property type="project" value="UniProtKB-KW"/>
</dbReference>
<evidence type="ECO:0000256" key="4">
    <source>
        <dbReference type="ARBA" id="ARBA00022723"/>
    </source>
</evidence>
<comment type="function">
    <text evidence="10">Necessary for normal cell division and for the maintenance of normal septation.</text>
</comment>
<dbReference type="Pfam" id="PF01926">
    <property type="entry name" value="MMR_HSR1"/>
    <property type="match status" value="1"/>
</dbReference>
<keyword evidence="6" id="KW-0460">Magnesium</keyword>
<dbReference type="InterPro" id="IPR019987">
    <property type="entry name" value="GTP-bd_ribosome_bio_YsxC"/>
</dbReference>
<dbReference type="Gene3D" id="3.40.50.300">
    <property type="entry name" value="P-loop containing nucleotide triphosphate hydrolases"/>
    <property type="match status" value="1"/>
</dbReference>
<dbReference type="Proteomes" id="UP000243629">
    <property type="component" value="Unassembled WGS sequence"/>
</dbReference>
<evidence type="ECO:0000256" key="7">
    <source>
        <dbReference type="ARBA" id="ARBA00023134"/>
    </source>
</evidence>
<dbReference type="EMBL" id="FOUI01000017">
    <property type="protein sequence ID" value="SFM83300.1"/>
    <property type="molecule type" value="Genomic_DNA"/>
</dbReference>
<keyword evidence="7 10" id="KW-0342">GTP-binding</keyword>
<dbReference type="STRING" id="1720063.SAMN05216217_11744"/>
<keyword evidence="13" id="KW-1185">Reference proteome</keyword>
<evidence type="ECO:0000313" key="13">
    <source>
        <dbReference type="Proteomes" id="UP000243629"/>
    </source>
</evidence>
<keyword evidence="9 10" id="KW-0131">Cell cycle</keyword>
<evidence type="ECO:0000256" key="2">
    <source>
        <dbReference type="ARBA" id="ARBA00009638"/>
    </source>
</evidence>
<comment type="cofactor">
    <cofactor evidence="1">
        <name>Mg(2+)</name>
        <dbReference type="ChEBI" id="CHEBI:18420"/>
    </cofactor>
</comment>
<evidence type="ECO:0000256" key="6">
    <source>
        <dbReference type="ARBA" id="ARBA00022842"/>
    </source>
</evidence>
<dbReference type="InterPro" id="IPR030393">
    <property type="entry name" value="G_ENGB_dom"/>
</dbReference>
<dbReference type="SUPFAM" id="SSF52540">
    <property type="entry name" value="P-loop containing nucleoside triphosphate hydrolases"/>
    <property type="match status" value="1"/>
</dbReference>
<dbReference type="HAMAP" id="MF_00321">
    <property type="entry name" value="GTPase_EngB"/>
    <property type="match status" value="1"/>
</dbReference>
<accession>A0A1I4U389</accession>
<dbReference type="NCBIfam" id="TIGR03598">
    <property type="entry name" value="GTPase_YsxC"/>
    <property type="match status" value="1"/>
</dbReference>
<dbReference type="PANTHER" id="PTHR11649:SF13">
    <property type="entry name" value="ENGB-TYPE G DOMAIN-CONTAINING PROTEIN"/>
    <property type="match status" value="1"/>
</dbReference>
<dbReference type="PANTHER" id="PTHR11649">
    <property type="entry name" value="MSS1/TRME-RELATED GTP-BINDING PROTEIN"/>
    <property type="match status" value="1"/>
</dbReference>
<evidence type="ECO:0000256" key="8">
    <source>
        <dbReference type="ARBA" id="ARBA00023210"/>
    </source>
</evidence>
<dbReference type="GO" id="GO:0005829">
    <property type="term" value="C:cytosol"/>
    <property type="evidence" value="ECO:0007669"/>
    <property type="project" value="TreeGrafter"/>
</dbReference>
<protein>
    <recommendedName>
        <fullName evidence="10">Probable GTP-binding protein EngB</fullName>
    </recommendedName>
</protein>
<dbReference type="InterPro" id="IPR006073">
    <property type="entry name" value="GTP-bd"/>
</dbReference>
<dbReference type="OrthoDB" id="9804921at2"/>
<dbReference type="InterPro" id="IPR027417">
    <property type="entry name" value="P-loop_NTPase"/>
</dbReference>
<feature type="domain" description="EngB-type G" evidence="11">
    <location>
        <begin position="30"/>
        <end position="204"/>
    </location>
</feature>
<keyword evidence="3 10" id="KW-0132">Cell division</keyword>
<evidence type="ECO:0000313" key="12">
    <source>
        <dbReference type="EMBL" id="SFM83300.1"/>
    </source>
</evidence>
<evidence type="ECO:0000259" key="11">
    <source>
        <dbReference type="PROSITE" id="PS51706"/>
    </source>
</evidence>
<gene>
    <name evidence="10" type="primary">engB</name>
    <name evidence="12" type="ORF">SAMN05216217_11744</name>
</gene>
<comment type="similarity">
    <text evidence="2 10">Belongs to the TRAFAC class TrmE-Era-EngA-EngB-Septin-like GTPase superfamily. EngB GTPase family.</text>
</comment>
<proteinExistence type="inferred from homology"/>
<keyword evidence="5 10" id="KW-0547">Nucleotide-binding</keyword>
<organism evidence="12 13">
    <name type="scientific">Halopseudomonas yangmingensis</name>
    <dbReference type="NCBI Taxonomy" id="1720063"/>
    <lineage>
        <taxon>Bacteria</taxon>
        <taxon>Pseudomonadati</taxon>
        <taxon>Pseudomonadota</taxon>
        <taxon>Gammaproteobacteria</taxon>
        <taxon>Pseudomonadales</taxon>
        <taxon>Pseudomonadaceae</taxon>
        <taxon>Halopseudomonas</taxon>
    </lineage>
</organism>
<dbReference type="PROSITE" id="PS51706">
    <property type="entry name" value="G_ENGB"/>
    <property type="match status" value="1"/>
</dbReference>
<dbReference type="CDD" id="cd01876">
    <property type="entry name" value="YihA_EngB"/>
    <property type="match status" value="1"/>
</dbReference>
<keyword evidence="8 10" id="KW-0717">Septation</keyword>
<evidence type="ECO:0000256" key="3">
    <source>
        <dbReference type="ARBA" id="ARBA00022618"/>
    </source>
</evidence>
<reference evidence="13" key="1">
    <citation type="submission" date="2016-10" db="EMBL/GenBank/DDBJ databases">
        <authorList>
            <person name="Varghese N."/>
            <person name="Submissions S."/>
        </authorList>
    </citation>
    <scope>NUCLEOTIDE SEQUENCE [LARGE SCALE GENOMIC DNA]</scope>
    <source>
        <strain evidence="13">DSM 24213</strain>
    </source>
</reference>
<evidence type="ECO:0000256" key="9">
    <source>
        <dbReference type="ARBA" id="ARBA00023306"/>
    </source>
</evidence>
<dbReference type="AlphaFoldDB" id="A0A1I4U389"/>
<evidence type="ECO:0000256" key="1">
    <source>
        <dbReference type="ARBA" id="ARBA00001946"/>
    </source>
</evidence>
<keyword evidence="4" id="KW-0479">Metal-binding</keyword>
<dbReference type="RefSeq" id="WP_093478392.1">
    <property type="nucleotide sequence ID" value="NZ_FOUI01000017.1"/>
</dbReference>
<dbReference type="FunFam" id="3.40.50.300:FF:000098">
    <property type="entry name" value="Probable GTP-binding protein EngB"/>
    <property type="match status" value="1"/>
</dbReference>
<name>A0A1I4U389_9GAMM</name>
<sequence>MSEISVLRSLCQQSTFIKSASLFAQCPPDEGVEVAFAGRSNAGKSSALNTLTHARLARTSKTPGRTQLINFFRLDDGRRLVDLPGYGFAKVPLELKEHWKKHLDAYLNQRQSLVGVVLVMDIRHPLSDFDCMMMDWASAGGLPVHVLLSKADKLAFGAAKGALLKVQSRIRKEFSGEISVQLFSAPKRQGVDEAHAQLNRWLFADEDVEELPAQPE</sequence>
<evidence type="ECO:0000256" key="5">
    <source>
        <dbReference type="ARBA" id="ARBA00022741"/>
    </source>
</evidence>
<dbReference type="GO" id="GO:0000917">
    <property type="term" value="P:division septum assembly"/>
    <property type="evidence" value="ECO:0007669"/>
    <property type="project" value="UniProtKB-KW"/>
</dbReference>